<name>A0ABR1J589_9AGAR</name>
<organism evidence="3 4">
    <name type="scientific">Marasmiellus scandens</name>
    <dbReference type="NCBI Taxonomy" id="2682957"/>
    <lineage>
        <taxon>Eukaryota</taxon>
        <taxon>Fungi</taxon>
        <taxon>Dikarya</taxon>
        <taxon>Basidiomycota</taxon>
        <taxon>Agaricomycotina</taxon>
        <taxon>Agaricomycetes</taxon>
        <taxon>Agaricomycetidae</taxon>
        <taxon>Agaricales</taxon>
        <taxon>Marasmiineae</taxon>
        <taxon>Omphalotaceae</taxon>
        <taxon>Marasmiellus</taxon>
    </lineage>
</organism>
<proteinExistence type="predicted"/>
<feature type="coiled-coil region" evidence="1">
    <location>
        <begin position="161"/>
        <end position="219"/>
    </location>
</feature>
<dbReference type="Pfam" id="PF01926">
    <property type="entry name" value="MMR_HSR1"/>
    <property type="match status" value="1"/>
</dbReference>
<evidence type="ECO:0000313" key="4">
    <source>
        <dbReference type="Proteomes" id="UP001498398"/>
    </source>
</evidence>
<dbReference type="EMBL" id="JBANRG010000037">
    <property type="protein sequence ID" value="KAK7448792.1"/>
    <property type="molecule type" value="Genomic_DNA"/>
</dbReference>
<comment type="caution">
    <text evidence="3">The sequence shown here is derived from an EMBL/GenBank/DDBJ whole genome shotgun (WGS) entry which is preliminary data.</text>
</comment>
<dbReference type="InterPro" id="IPR006073">
    <property type="entry name" value="GTP-bd"/>
</dbReference>
<evidence type="ECO:0000259" key="2">
    <source>
        <dbReference type="Pfam" id="PF01926"/>
    </source>
</evidence>
<accession>A0ABR1J589</accession>
<dbReference type="SUPFAM" id="SSF52540">
    <property type="entry name" value="P-loop containing nucleoside triphosphate hydrolases"/>
    <property type="match status" value="1"/>
</dbReference>
<reference evidence="3 4" key="1">
    <citation type="submission" date="2024-01" db="EMBL/GenBank/DDBJ databases">
        <title>A draft genome for the cacao thread blight pathogen Marasmiellus scandens.</title>
        <authorList>
            <person name="Baruah I.K."/>
            <person name="Leung J."/>
            <person name="Bukari Y."/>
            <person name="Amoako-Attah I."/>
            <person name="Meinhardt L.W."/>
            <person name="Bailey B.A."/>
            <person name="Cohen S.P."/>
        </authorList>
    </citation>
    <scope>NUCLEOTIDE SEQUENCE [LARGE SCALE GENOMIC DNA]</scope>
    <source>
        <strain evidence="3 4">GH-19</strain>
    </source>
</reference>
<evidence type="ECO:0000256" key="1">
    <source>
        <dbReference type="SAM" id="Coils"/>
    </source>
</evidence>
<sequence length="294" mass="34210">MDADNSSTSAIRARYKYFRVLVIGRANAGKTTLLKRVCNTLEEPCIYDEENKNLLDPTSDRGIHDIKRPFVFASNPQFIFHDSPGFEQGGEKELKDVQQFIEKKGKATEVDDQLHAIWFCVVTDSSRPLLELEKRFFNEKRYGDVPVIAILTKFDDFIIQVAGKVKRHEREEKAMKELKEKFETPLNSFQFPPKAMLLLKGMQKDNGGHQEQVKELIEKTADSLHDLALELLFVSVQQNNMELCIKCAIKYNKISEFKMERNQFCLQWFNHAYIVSITIKAQRDKRFSIYRSIM</sequence>
<dbReference type="Proteomes" id="UP001498398">
    <property type="component" value="Unassembled WGS sequence"/>
</dbReference>
<protein>
    <recommendedName>
        <fullName evidence="2">G domain-containing protein</fullName>
    </recommendedName>
</protein>
<evidence type="ECO:0000313" key="3">
    <source>
        <dbReference type="EMBL" id="KAK7448792.1"/>
    </source>
</evidence>
<dbReference type="Gene3D" id="3.40.50.300">
    <property type="entry name" value="P-loop containing nucleotide triphosphate hydrolases"/>
    <property type="match status" value="1"/>
</dbReference>
<dbReference type="InterPro" id="IPR027417">
    <property type="entry name" value="P-loop_NTPase"/>
</dbReference>
<feature type="domain" description="G" evidence="2">
    <location>
        <begin position="19"/>
        <end position="153"/>
    </location>
</feature>
<keyword evidence="1" id="KW-0175">Coiled coil</keyword>
<gene>
    <name evidence="3" type="ORF">VKT23_013522</name>
</gene>
<keyword evidence="4" id="KW-1185">Reference proteome</keyword>